<protein>
    <submittedName>
        <fullName evidence="1 3">Expressed protein</fullName>
    </submittedName>
</protein>
<dbReference type="WBParaSite" id="EgrG_000979600">
    <property type="protein sequence ID" value="EgrG_000979600"/>
    <property type="gene ID" value="EgrG_000979600"/>
</dbReference>
<accession>A0A068WHB6</accession>
<evidence type="ECO:0000313" key="1">
    <source>
        <dbReference type="EMBL" id="CDS17073.1"/>
    </source>
</evidence>
<dbReference type="AlphaFoldDB" id="A0A068WHB6"/>
<proteinExistence type="predicted"/>
<reference evidence="1" key="2">
    <citation type="submission" date="2014-06" db="EMBL/GenBank/DDBJ databases">
        <authorList>
            <person name="Aslett M."/>
        </authorList>
    </citation>
    <scope>NUCLEOTIDE SEQUENCE</scope>
</reference>
<dbReference type="OrthoDB" id="10369495at2759"/>
<reference evidence="1 2" key="1">
    <citation type="journal article" date="2013" name="Nature">
        <title>The genomes of four tapeworm species reveal adaptations to parasitism.</title>
        <authorList>
            <person name="Tsai I.J."/>
            <person name="Zarowiecki M."/>
            <person name="Holroyd N."/>
            <person name="Garciarrubio A."/>
            <person name="Sanchez-Flores A."/>
            <person name="Brooks K.L."/>
            <person name="Tracey A."/>
            <person name="Bobes R.J."/>
            <person name="Fragoso G."/>
            <person name="Sciutto E."/>
            <person name="Aslett M."/>
            <person name="Beasley H."/>
            <person name="Bennett H.M."/>
            <person name="Cai J."/>
            <person name="Camicia F."/>
            <person name="Clark R."/>
            <person name="Cucher M."/>
            <person name="De Silva N."/>
            <person name="Day T.A."/>
            <person name="Deplazes P."/>
            <person name="Estrada K."/>
            <person name="Fernandez C."/>
            <person name="Holland P.W."/>
            <person name="Hou J."/>
            <person name="Hu S."/>
            <person name="Huckvale T."/>
            <person name="Hung S.S."/>
            <person name="Kamenetzky L."/>
            <person name="Keane J.A."/>
            <person name="Kiss F."/>
            <person name="Koziol U."/>
            <person name="Lambert O."/>
            <person name="Liu K."/>
            <person name="Luo X."/>
            <person name="Luo Y."/>
            <person name="Macchiaroli N."/>
            <person name="Nichol S."/>
            <person name="Paps J."/>
            <person name="Parkinson J."/>
            <person name="Pouchkina-Stantcheva N."/>
            <person name="Riddiford N."/>
            <person name="Rosenzvit M."/>
            <person name="Salinas G."/>
            <person name="Wasmuth J.D."/>
            <person name="Zamanian M."/>
            <person name="Zheng Y."/>
            <person name="Cai X."/>
            <person name="Soberon X."/>
            <person name="Olson P.D."/>
            <person name="Laclette J.P."/>
            <person name="Brehm K."/>
            <person name="Berriman M."/>
            <person name="Garciarrubio A."/>
            <person name="Bobes R.J."/>
            <person name="Fragoso G."/>
            <person name="Sanchez-Flores A."/>
            <person name="Estrada K."/>
            <person name="Cevallos M.A."/>
            <person name="Morett E."/>
            <person name="Gonzalez V."/>
            <person name="Portillo T."/>
            <person name="Ochoa-Leyva A."/>
            <person name="Jose M.V."/>
            <person name="Sciutto E."/>
            <person name="Landa A."/>
            <person name="Jimenez L."/>
            <person name="Valdes V."/>
            <person name="Carrero J.C."/>
            <person name="Larralde C."/>
            <person name="Morales-Montor J."/>
            <person name="Limon-Lason J."/>
            <person name="Soberon X."/>
            <person name="Laclette J.P."/>
        </authorList>
    </citation>
    <scope>NUCLEOTIDE SEQUENCE [LARGE SCALE GENOMIC DNA]</scope>
</reference>
<dbReference type="EMBL" id="LK028577">
    <property type="protein sequence ID" value="CDS17073.1"/>
    <property type="molecule type" value="Genomic_DNA"/>
</dbReference>
<evidence type="ECO:0000313" key="2">
    <source>
        <dbReference type="Proteomes" id="UP000492820"/>
    </source>
</evidence>
<name>A0A068WHB6_ECHGR</name>
<reference evidence="3" key="3">
    <citation type="submission" date="2020-10" db="UniProtKB">
        <authorList>
            <consortium name="WormBaseParasite"/>
        </authorList>
    </citation>
    <scope>IDENTIFICATION</scope>
</reference>
<gene>
    <name evidence="1" type="ORF">EgrG_000979600</name>
</gene>
<evidence type="ECO:0000313" key="3">
    <source>
        <dbReference type="WBParaSite" id="EgrG_000979600"/>
    </source>
</evidence>
<dbReference type="Proteomes" id="UP000492820">
    <property type="component" value="Unassembled WGS sequence"/>
</dbReference>
<sequence>MLSLTNNENSAYHTQLTRSSKVGASNKKKGLNVVDINAIMPEVYTGEPKENGIDYSPHDCEMETYLPPSEDGNFWLHVDAVDYSDALITDGYVEDLFEDVSALSQVWRPRGASVSHNGMPFYLRSWVYSARIGFYQVVLLSAETFYISF</sequence>
<organism evidence="1">
    <name type="scientific">Echinococcus granulosus</name>
    <name type="common">Hydatid tapeworm</name>
    <dbReference type="NCBI Taxonomy" id="6210"/>
    <lineage>
        <taxon>Eukaryota</taxon>
        <taxon>Metazoa</taxon>
        <taxon>Spiralia</taxon>
        <taxon>Lophotrochozoa</taxon>
        <taxon>Platyhelminthes</taxon>
        <taxon>Cestoda</taxon>
        <taxon>Eucestoda</taxon>
        <taxon>Cyclophyllidea</taxon>
        <taxon>Taeniidae</taxon>
        <taxon>Echinococcus</taxon>
        <taxon>Echinococcus granulosus group</taxon>
    </lineage>
</organism>